<organism evidence="2 3">
    <name type="scientific">Tardiphaga robiniae</name>
    <dbReference type="NCBI Taxonomy" id="943830"/>
    <lineage>
        <taxon>Bacteria</taxon>
        <taxon>Pseudomonadati</taxon>
        <taxon>Pseudomonadota</taxon>
        <taxon>Alphaproteobacteria</taxon>
        <taxon>Hyphomicrobiales</taxon>
        <taxon>Nitrobacteraceae</taxon>
        <taxon>Tardiphaga</taxon>
    </lineage>
</organism>
<keyword evidence="1" id="KW-0732">Signal</keyword>
<feature type="chain" id="PRO_5007847480" description="BA14K family protein" evidence="1">
    <location>
        <begin position="25"/>
        <end position="110"/>
    </location>
</feature>
<dbReference type="Proteomes" id="UP000076574">
    <property type="component" value="Unassembled WGS sequence"/>
</dbReference>
<reference evidence="2 3" key="1">
    <citation type="submission" date="2016-03" db="EMBL/GenBank/DDBJ databases">
        <title>Microsymbionts genomes from the relict species Vavilovia formosa (Stev.) Fed.</title>
        <authorList>
            <person name="Kopat V."/>
            <person name="Chirak E."/>
            <person name="Kimeklis A."/>
            <person name="Andronov E."/>
        </authorList>
    </citation>
    <scope>NUCLEOTIDE SEQUENCE [LARGE SCALE GENOMIC DNA]</scope>
    <source>
        <strain evidence="2 3">Vaf07</strain>
    </source>
</reference>
<protein>
    <recommendedName>
        <fullName evidence="4">BA14K family protein</fullName>
    </recommendedName>
</protein>
<keyword evidence="3" id="KW-1185">Reference proteome</keyword>
<evidence type="ECO:0000313" key="3">
    <source>
        <dbReference type="Proteomes" id="UP000076574"/>
    </source>
</evidence>
<feature type="signal peptide" evidence="1">
    <location>
        <begin position="1"/>
        <end position="24"/>
    </location>
</feature>
<accession>A0A163XDK4</accession>
<evidence type="ECO:0000256" key="1">
    <source>
        <dbReference type="SAM" id="SignalP"/>
    </source>
</evidence>
<gene>
    <name evidence="2" type="ORF">A4A58_18460</name>
</gene>
<comment type="caution">
    <text evidence="2">The sequence shown here is derived from an EMBL/GenBank/DDBJ whole genome shotgun (WGS) entry which is preliminary data.</text>
</comment>
<evidence type="ECO:0000313" key="2">
    <source>
        <dbReference type="EMBL" id="KZD20769.1"/>
    </source>
</evidence>
<dbReference type="STRING" id="943830.A4A58_18460"/>
<dbReference type="OrthoDB" id="8265366at2"/>
<name>A0A163XDK4_9BRAD</name>
<proteinExistence type="predicted"/>
<dbReference type="EMBL" id="LVYV01000055">
    <property type="protein sequence ID" value="KZD20769.1"/>
    <property type="molecule type" value="Genomic_DNA"/>
</dbReference>
<dbReference type="AlphaFoldDB" id="A0A163XDK4"/>
<sequence length="110" mass="12280">MLRLLILAVSAAISAAALIAGAQAADMAGQGRIGRLFDEPVVKSRRAVVVRDERPMEEPIMQYAPEVYIPSIVHGYYGKPASYYYHNYYGSRIETIYNRAPYGCGYYGYC</sequence>
<evidence type="ECO:0008006" key="4">
    <source>
        <dbReference type="Google" id="ProtNLM"/>
    </source>
</evidence>